<dbReference type="OrthoDB" id="9795247at2"/>
<dbReference type="AlphaFoldDB" id="A0A2U8DZK0"/>
<dbReference type="Proteomes" id="UP000244896">
    <property type="component" value="Chromosome"/>
</dbReference>
<name>A0A2U8DZK0_9BACT</name>
<proteinExistence type="predicted"/>
<keyword evidence="1" id="KW-0808">Transferase</keyword>
<protein>
    <submittedName>
        <fullName evidence="1">Polyphosphate glucokinase</fullName>
    </submittedName>
</protein>
<organism evidence="1 2">
    <name type="scientific">Ereboglobus luteus</name>
    <dbReference type="NCBI Taxonomy" id="1796921"/>
    <lineage>
        <taxon>Bacteria</taxon>
        <taxon>Pseudomonadati</taxon>
        <taxon>Verrucomicrobiota</taxon>
        <taxon>Opitutia</taxon>
        <taxon>Opitutales</taxon>
        <taxon>Opitutaceae</taxon>
        <taxon>Ereboglobus</taxon>
    </lineage>
</organism>
<dbReference type="EMBL" id="CP023004">
    <property type="protein sequence ID" value="AWI07965.1"/>
    <property type="molecule type" value="Genomic_DNA"/>
</dbReference>
<dbReference type="PANTHER" id="PTHR18964:SF146">
    <property type="entry name" value="POLYPHOSPHATE GLUCOKINASE"/>
    <property type="match status" value="1"/>
</dbReference>
<dbReference type="PANTHER" id="PTHR18964">
    <property type="entry name" value="ROK (REPRESSOR, ORF, KINASE) FAMILY"/>
    <property type="match status" value="1"/>
</dbReference>
<reference evidence="1 2" key="1">
    <citation type="journal article" date="2018" name="Syst. Appl. Microbiol.">
        <title>Ereboglobus luteus gen. nov. sp. nov. from cockroach guts, and new insights into the oxygen relationship of the genera Opitutus and Didymococcus (Verrucomicrobia: Opitutaceae).</title>
        <authorList>
            <person name="Tegtmeier D."/>
            <person name="Belitz A."/>
            <person name="Radek R."/>
            <person name="Heimerl T."/>
            <person name="Brune A."/>
        </authorList>
    </citation>
    <scope>NUCLEOTIDE SEQUENCE [LARGE SCALE GENOMIC DNA]</scope>
    <source>
        <strain evidence="1 2">Ho45</strain>
    </source>
</reference>
<dbReference type="GO" id="GO:0016301">
    <property type="term" value="F:kinase activity"/>
    <property type="evidence" value="ECO:0007669"/>
    <property type="project" value="UniProtKB-KW"/>
</dbReference>
<dbReference type="InterPro" id="IPR043129">
    <property type="entry name" value="ATPase_NBD"/>
</dbReference>
<gene>
    <name evidence="1" type="ORF">CKA38_00650</name>
</gene>
<dbReference type="CDD" id="cd24058">
    <property type="entry name" value="ASKHA_NBD_ROK_PPGK"/>
    <property type="match status" value="1"/>
</dbReference>
<sequence>MNVLSIDIGGSAVKGAPVDTRTGKLLAERYRIETPDKVSPQRLGEIIAEIAKHFRWRGRIGAGFPGVAQGPMIRTSANLHKKFIDCDLVEVIEKATKCRVRVINDADAAGVAEMRFGAGRGEKGAVLLLTLGTGIGSALFWRGVLQPNTELGHLPIRGKSAEKFVAASARKQRDLSWKEWGTQLGNYVRVLEKLLWPELIIVGGGVSDKHHKFFKYMKTRARLVPAEFFNDAGIVGAALAGTGKI</sequence>
<evidence type="ECO:0000313" key="1">
    <source>
        <dbReference type="EMBL" id="AWI07965.1"/>
    </source>
</evidence>
<keyword evidence="2" id="KW-1185">Reference proteome</keyword>
<accession>A0A2U8DZK0</accession>
<dbReference type="Pfam" id="PF00480">
    <property type="entry name" value="ROK"/>
    <property type="match status" value="1"/>
</dbReference>
<dbReference type="Gene3D" id="3.30.420.40">
    <property type="match status" value="2"/>
</dbReference>
<dbReference type="RefSeq" id="WP_108823772.1">
    <property type="nucleotide sequence ID" value="NZ_CP023004.1"/>
</dbReference>
<keyword evidence="1" id="KW-0418">Kinase</keyword>
<dbReference type="NCBIfam" id="NF045942">
    <property type="entry name" value="PolPhglucPhase"/>
    <property type="match status" value="1"/>
</dbReference>
<dbReference type="SUPFAM" id="SSF53067">
    <property type="entry name" value="Actin-like ATPase domain"/>
    <property type="match status" value="1"/>
</dbReference>
<dbReference type="KEGG" id="elut:CKA38_00650"/>
<dbReference type="InterPro" id="IPR000600">
    <property type="entry name" value="ROK"/>
</dbReference>
<evidence type="ECO:0000313" key="2">
    <source>
        <dbReference type="Proteomes" id="UP000244896"/>
    </source>
</evidence>